<organism evidence="2 3">
    <name type="scientific">Rotaria magnacalcarata</name>
    <dbReference type="NCBI Taxonomy" id="392030"/>
    <lineage>
        <taxon>Eukaryota</taxon>
        <taxon>Metazoa</taxon>
        <taxon>Spiralia</taxon>
        <taxon>Gnathifera</taxon>
        <taxon>Rotifera</taxon>
        <taxon>Eurotatoria</taxon>
        <taxon>Bdelloidea</taxon>
        <taxon>Philodinida</taxon>
        <taxon>Philodinidae</taxon>
        <taxon>Rotaria</taxon>
    </lineage>
</organism>
<dbReference type="Gene3D" id="3.40.50.300">
    <property type="entry name" value="P-loop containing nucleotide triphosphate hydrolases"/>
    <property type="match status" value="1"/>
</dbReference>
<evidence type="ECO:0000313" key="2">
    <source>
        <dbReference type="EMBL" id="CAF4239538.1"/>
    </source>
</evidence>
<dbReference type="Pfam" id="PF05729">
    <property type="entry name" value="NACHT"/>
    <property type="match status" value="1"/>
</dbReference>
<gene>
    <name evidence="2" type="ORF">BYL167_LOCUS25109</name>
</gene>
<dbReference type="SUPFAM" id="SSF52540">
    <property type="entry name" value="P-loop containing nucleoside triphosphate hydrolases"/>
    <property type="match status" value="1"/>
</dbReference>
<reference evidence="2" key="1">
    <citation type="submission" date="2021-02" db="EMBL/GenBank/DDBJ databases">
        <authorList>
            <person name="Nowell W R."/>
        </authorList>
    </citation>
    <scope>NUCLEOTIDE SEQUENCE</scope>
</reference>
<dbReference type="PANTHER" id="PTHR46844:SF1">
    <property type="entry name" value="SLR5058 PROTEIN"/>
    <property type="match status" value="1"/>
</dbReference>
<dbReference type="PANTHER" id="PTHR46844">
    <property type="entry name" value="SLR5058 PROTEIN"/>
    <property type="match status" value="1"/>
</dbReference>
<dbReference type="InterPro" id="IPR027417">
    <property type="entry name" value="P-loop_NTPase"/>
</dbReference>
<dbReference type="AlphaFoldDB" id="A0A8S2T4C4"/>
<proteinExistence type="predicted"/>
<dbReference type="EMBL" id="CAJOBH010024080">
    <property type="protein sequence ID" value="CAF4239538.1"/>
    <property type="molecule type" value="Genomic_DNA"/>
</dbReference>
<sequence length="621" mass="73929">MTETLETRLYKTLKRNPDIDMVKQLIYDGVDCNLSYFDRYSRTFQSPIQLTVKTDRRETLHLLYKHRNSPTRIQLKKHVTFYINHNDRLQKEKNEILFHYTVSRLLYTRITEHSKIVFDTLIAALHDYDHAKYRTLIITREMINQTFSITSMHKPHLKKYYQSIAKNVISKIEKLKINQEYTIPTGWIGHAVFVSFQRINKTHIVIRIDNLAPDNPPDMHKIVHSTKKFNITQPKILGQLHVDHLEMNLNYFILLIDSVKRDLTFEDGTSLIYNLDGQIINLDEIQIHVPCFVEQARANCFVKCFHSGFWIRAGEKDQKLYKRLLLAEKDNANLFASRCIEKYQHNFNDLFDQFTTLVEKEDIQNLPFSNRTRLQDKLKMSYKQHYKHLLNNNNNNNIEHCSLLDDKYIHLRFENNNKPIDLKNIFLKSRVLMIGEAGCGKTTVCQYITYSWAIGRKLWSNQFAWLFYIKMRNLNSEIYPTQSNNYLLIDIIEKECFQEHKLDDFDKQKLANQFETSSNILWILDGFDERMIPEYLYSVEQELLTKSYLLLTSRTYATYNFPYDIQIQIQNFTETDMEDYISNYFSFTLRTTGRECWTFISCCEQLRQTARIPACLEIICS</sequence>
<comment type="caution">
    <text evidence="2">The sequence shown here is derived from an EMBL/GenBank/DDBJ whole genome shotgun (WGS) entry which is preliminary data.</text>
</comment>
<evidence type="ECO:0000259" key="1">
    <source>
        <dbReference type="PROSITE" id="PS50837"/>
    </source>
</evidence>
<feature type="non-terminal residue" evidence="2">
    <location>
        <position position="621"/>
    </location>
</feature>
<dbReference type="Proteomes" id="UP000681967">
    <property type="component" value="Unassembled WGS sequence"/>
</dbReference>
<dbReference type="InterPro" id="IPR007111">
    <property type="entry name" value="NACHT_NTPase"/>
</dbReference>
<dbReference type="PROSITE" id="PS50837">
    <property type="entry name" value="NACHT"/>
    <property type="match status" value="1"/>
</dbReference>
<evidence type="ECO:0000313" key="3">
    <source>
        <dbReference type="Proteomes" id="UP000681967"/>
    </source>
</evidence>
<feature type="domain" description="NACHT" evidence="1">
    <location>
        <begin position="429"/>
        <end position="529"/>
    </location>
</feature>
<name>A0A8S2T4C4_9BILA</name>
<accession>A0A8S2T4C4</accession>
<protein>
    <recommendedName>
        <fullName evidence="1">NACHT domain-containing protein</fullName>
    </recommendedName>
</protein>